<dbReference type="EMBL" id="WHPC01000017">
    <property type="protein sequence ID" value="MPV36713.1"/>
    <property type="molecule type" value="Genomic_DNA"/>
</dbReference>
<organism evidence="2 3">
    <name type="scientific">Georgenia subflava</name>
    <dbReference type="NCBI Taxonomy" id="1622177"/>
    <lineage>
        <taxon>Bacteria</taxon>
        <taxon>Bacillati</taxon>
        <taxon>Actinomycetota</taxon>
        <taxon>Actinomycetes</taxon>
        <taxon>Micrococcales</taxon>
        <taxon>Bogoriellaceae</taxon>
        <taxon>Georgenia</taxon>
    </lineage>
</organism>
<proteinExistence type="predicted"/>
<gene>
    <name evidence="2" type="ORF">GB881_06520</name>
</gene>
<dbReference type="OrthoDB" id="4628349at2"/>
<dbReference type="RefSeq" id="WP_152194854.1">
    <property type="nucleotide sequence ID" value="NZ_VUKD01000002.1"/>
</dbReference>
<evidence type="ECO:0000256" key="1">
    <source>
        <dbReference type="SAM" id="MobiDB-lite"/>
    </source>
</evidence>
<feature type="compositionally biased region" description="Low complexity" evidence="1">
    <location>
        <begin position="103"/>
        <end position="115"/>
    </location>
</feature>
<sequence>MPASTPRTLAYRAIAVVGAPAVADPNLDRVCLPRQGTLVFARRDTGPSAAFMSADGEYKYRLRVGAEHVPTIVEALGGQPGDDVLALLEGAGENIVRGGMSGTGSTTSGSMPSTSAEPASGMNERHSRSMASGTPIGFQPWRSQP</sequence>
<feature type="region of interest" description="Disordered" evidence="1">
    <location>
        <begin position="96"/>
        <end position="145"/>
    </location>
</feature>
<evidence type="ECO:0000313" key="2">
    <source>
        <dbReference type="EMBL" id="MPV36713.1"/>
    </source>
</evidence>
<protein>
    <submittedName>
        <fullName evidence="2">Uncharacterized protein</fullName>
    </submittedName>
</protein>
<comment type="caution">
    <text evidence="2">The sequence shown here is derived from an EMBL/GenBank/DDBJ whole genome shotgun (WGS) entry which is preliminary data.</text>
</comment>
<accession>A0A6N7EHX5</accession>
<evidence type="ECO:0000313" key="3">
    <source>
        <dbReference type="Proteomes" id="UP000437709"/>
    </source>
</evidence>
<name>A0A6N7EHX5_9MICO</name>
<dbReference type="AlphaFoldDB" id="A0A6N7EHX5"/>
<keyword evidence="3" id="KW-1185">Reference proteome</keyword>
<reference evidence="2 3" key="1">
    <citation type="submission" date="2019-10" db="EMBL/GenBank/DDBJ databases">
        <title>Georgenia wutianyii sp. nov. and Georgenia yuyongxinii sp. nov. isolated from plateau pika (Ochotona curzoniae) in the Qinghai-Tibet plateau of China.</title>
        <authorList>
            <person name="Tian Z."/>
        </authorList>
    </citation>
    <scope>NUCLEOTIDE SEQUENCE [LARGE SCALE GENOMIC DNA]</scope>
    <source>
        <strain evidence="2 3">JCM 19765</strain>
    </source>
</reference>
<dbReference type="Proteomes" id="UP000437709">
    <property type="component" value="Unassembled WGS sequence"/>
</dbReference>